<dbReference type="Proteomes" id="UP000322667">
    <property type="component" value="Chromosome A10"/>
</dbReference>
<evidence type="ECO:0000313" key="1">
    <source>
        <dbReference type="EMBL" id="TYI04911.1"/>
    </source>
</evidence>
<proteinExistence type="predicted"/>
<keyword evidence="2" id="KW-1185">Reference proteome</keyword>
<name>A0A5D2NLA9_GOSTO</name>
<sequence length="94" mass="10614">MPFEPRANWFSSKCIKAQHLTGHLGVKHCFGVGRESDTKSRQTLNTKYDHKITGARSTKGNNLNHQLRPINDCLVIKEVGVQRQPRGLPRSSHP</sequence>
<gene>
    <name evidence="1" type="ORF">ES332_A10G052400v1</name>
</gene>
<protein>
    <submittedName>
        <fullName evidence="1">Uncharacterized protein</fullName>
    </submittedName>
</protein>
<accession>A0A5D2NLA9</accession>
<evidence type="ECO:0000313" key="2">
    <source>
        <dbReference type="Proteomes" id="UP000322667"/>
    </source>
</evidence>
<dbReference type="EMBL" id="CM017619">
    <property type="protein sequence ID" value="TYI04911.1"/>
    <property type="molecule type" value="Genomic_DNA"/>
</dbReference>
<dbReference type="AlphaFoldDB" id="A0A5D2NLA9"/>
<reference evidence="1 2" key="1">
    <citation type="submission" date="2019-07" db="EMBL/GenBank/DDBJ databases">
        <title>WGS assembly of Gossypium tomentosum.</title>
        <authorList>
            <person name="Chen Z.J."/>
            <person name="Sreedasyam A."/>
            <person name="Ando A."/>
            <person name="Song Q."/>
            <person name="De L."/>
            <person name="Hulse-Kemp A."/>
            <person name="Ding M."/>
            <person name="Ye W."/>
            <person name="Kirkbride R."/>
            <person name="Jenkins J."/>
            <person name="Plott C."/>
            <person name="Lovell J."/>
            <person name="Lin Y.-M."/>
            <person name="Vaughn R."/>
            <person name="Liu B."/>
            <person name="Li W."/>
            <person name="Simpson S."/>
            <person name="Scheffler B."/>
            <person name="Saski C."/>
            <person name="Grover C."/>
            <person name="Hu G."/>
            <person name="Conover J."/>
            <person name="Carlson J."/>
            <person name="Shu S."/>
            <person name="Boston L."/>
            <person name="Williams M."/>
            <person name="Peterson D."/>
            <person name="Mcgee K."/>
            <person name="Jones D."/>
            <person name="Wendel J."/>
            <person name="Stelly D."/>
            <person name="Grimwood J."/>
            <person name="Schmutz J."/>
        </authorList>
    </citation>
    <scope>NUCLEOTIDE SEQUENCE [LARGE SCALE GENOMIC DNA]</scope>
    <source>
        <strain evidence="1">7179.01</strain>
    </source>
</reference>
<organism evidence="1 2">
    <name type="scientific">Gossypium tomentosum</name>
    <name type="common">Hawaiian cotton</name>
    <name type="synonym">Gossypium sandvicense</name>
    <dbReference type="NCBI Taxonomy" id="34277"/>
    <lineage>
        <taxon>Eukaryota</taxon>
        <taxon>Viridiplantae</taxon>
        <taxon>Streptophyta</taxon>
        <taxon>Embryophyta</taxon>
        <taxon>Tracheophyta</taxon>
        <taxon>Spermatophyta</taxon>
        <taxon>Magnoliopsida</taxon>
        <taxon>eudicotyledons</taxon>
        <taxon>Gunneridae</taxon>
        <taxon>Pentapetalae</taxon>
        <taxon>rosids</taxon>
        <taxon>malvids</taxon>
        <taxon>Malvales</taxon>
        <taxon>Malvaceae</taxon>
        <taxon>Malvoideae</taxon>
        <taxon>Gossypium</taxon>
    </lineage>
</organism>